<comment type="caution">
    <text evidence="6">The sequence shown here is derived from an EMBL/GenBank/DDBJ whole genome shotgun (WGS) entry which is preliminary data.</text>
</comment>
<dbReference type="InterPro" id="IPR000160">
    <property type="entry name" value="GGDEF_dom"/>
</dbReference>
<dbReference type="NCBIfam" id="TIGR00254">
    <property type="entry name" value="GGDEF"/>
    <property type="match status" value="1"/>
</dbReference>
<organism evidence="6 7">
    <name type="scientific">Pseudomonas turukhanskensis</name>
    <dbReference type="NCBI Taxonomy" id="1806536"/>
    <lineage>
        <taxon>Bacteria</taxon>
        <taxon>Pseudomonadati</taxon>
        <taxon>Pseudomonadota</taxon>
        <taxon>Gammaproteobacteria</taxon>
        <taxon>Pseudomonadales</taxon>
        <taxon>Pseudomonadaceae</taxon>
        <taxon>Pseudomonas</taxon>
    </lineage>
</organism>
<evidence type="ECO:0000313" key="6">
    <source>
        <dbReference type="EMBL" id="GLK88912.1"/>
    </source>
</evidence>
<dbReference type="PANTHER" id="PTHR45138">
    <property type="entry name" value="REGULATORY COMPONENTS OF SENSORY TRANSDUCTION SYSTEM"/>
    <property type="match status" value="1"/>
</dbReference>
<comment type="subcellular location">
    <subcellularLocation>
        <location evidence="2">Cell inner membrane</location>
    </subcellularLocation>
</comment>
<comment type="cofactor">
    <cofactor evidence="1">
        <name>Mg(2+)</name>
        <dbReference type="ChEBI" id="CHEBI:18420"/>
    </cofactor>
</comment>
<dbReference type="PANTHER" id="PTHR45138:SF9">
    <property type="entry name" value="DIGUANYLATE CYCLASE DGCM-RELATED"/>
    <property type="match status" value="1"/>
</dbReference>
<reference evidence="6" key="1">
    <citation type="journal article" date="2014" name="Int. J. Syst. Evol. Microbiol.">
        <title>Complete genome sequence of Corynebacterium casei LMG S-19264T (=DSM 44701T), isolated from a smear-ripened cheese.</title>
        <authorList>
            <consortium name="US DOE Joint Genome Institute (JGI-PGF)"/>
            <person name="Walter F."/>
            <person name="Albersmeier A."/>
            <person name="Kalinowski J."/>
            <person name="Ruckert C."/>
        </authorList>
    </citation>
    <scope>NUCLEOTIDE SEQUENCE</scope>
    <source>
        <strain evidence="6">VKM B-2935</strain>
    </source>
</reference>
<feature type="domain" description="GGDEF" evidence="5">
    <location>
        <begin position="177"/>
        <end position="308"/>
    </location>
</feature>
<evidence type="ECO:0000256" key="2">
    <source>
        <dbReference type="ARBA" id="ARBA00004533"/>
    </source>
</evidence>
<gene>
    <name evidence="6" type="ORF">GCM10017655_19740</name>
</gene>
<dbReference type="SUPFAM" id="SSF55073">
    <property type="entry name" value="Nucleotide cyclase"/>
    <property type="match status" value="1"/>
</dbReference>
<dbReference type="PROSITE" id="PS50887">
    <property type="entry name" value="GGDEF"/>
    <property type="match status" value="1"/>
</dbReference>
<evidence type="ECO:0000256" key="4">
    <source>
        <dbReference type="ARBA" id="ARBA00034247"/>
    </source>
</evidence>
<evidence type="ECO:0000256" key="1">
    <source>
        <dbReference type="ARBA" id="ARBA00001946"/>
    </source>
</evidence>
<comment type="catalytic activity">
    <reaction evidence="4">
        <text>2 GTP = 3',3'-c-di-GMP + 2 diphosphate</text>
        <dbReference type="Rhea" id="RHEA:24898"/>
        <dbReference type="ChEBI" id="CHEBI:33019"/>
        <dbReference type="ChEBI" id="CHEBI:37565"/>
        <dbReference type="ChEBI" id="CHEBI:58805"/>
        <dbReference type="EC" id="2.7.7.65"/>
    </reaction>
</comment>
<accession>A0A9W6K4W9</accession>
<dbReference type="CDD" id="cd01949">
    <property type="entry name" value="GGDEF"/>
    <property type="match status" value="1"/>
</dbReference>
<protein>
    <recommendedName>
        <fullName evidence="3">diguanylate cyclase</fullName>
        <ecNumber evidence="3">2.7.7.65</ecNumber>
    </recommendedName>
</protein>
<dbReference type="Proteomes" id="UP001143328">
    <property type="component" value="Unassembled WGS sequence"/>
</dbReference>
<evidence type="ECO:0000256" key="3">
    <source>
        <dbReference type="ARBA" id="ARBA00012528"/>
    </source>
</evidence>
<proteinExistence type="predicted"/>
<dbReference type="GO" id="GO:0005886">
    <property type="term" value="C:plasma membrane"/>
    <property type="evidence" value="ECO:0007669"/>
    <property type="project" value="UniProtKB-SubCell"/>
</dbReference>
<dbReference type="RefSeq" id="WP_271195115.1">
    <property type="nucleotide sequence ID" value="NZ_BSFN01000004.1"/>
</dbReference>
<dbReference type="EC" id="2.7.7.65" evidence="3"/>
<dbReference type="SMART" id="SM00267">
    <property type="entry name" value="GGDEF"/>
    <property type="match status" value="1"/>
</dbReference>
<dbReference type="Pfam" id="PF00990">
    <property type="entry name" value="GGDEF"/>
    <property type="match status" value="1"/>
</dbReference>
<evidence type="ECO:0000313" key="7">
    <source>
        <dbReference type="Proteomes" id="UP001143328"/>
    </source>
</evidence>
<sequence>MVPPSKTNTIDFDAAKLQRLGFASNRTQSLRPVSLAQLRQKLNLQLQTSLEVERILDIFFREVQRLVPLHALAYQHPSSDLRLELGVRATHSAGYRLNHDGEYLGELIFRRNMRFSEEELTQLESLLACMLFPLRNALLYRKAVQCALRDPLTDTGNRIAMDQALQREVDLARRNLQPLSVLMLDVDHFKNINDTYGHSTGDEVLRAMADTLKAQLRNIDMIFRFGGEEFLVLLSNTNREGAAMVGERLRFAVQELQCTAQSQHVDVSVSLGCACLLPGESVDSLLRRADSALYVAKRDGRNRLTMAG</sequence>
<dbReference type="EMBL" id="BSFN01000004">
    <property type="protein sequence ID" value="GLK88912.1"/>
    <property type="molecule type" value="Genomic_DNA"/>
</dbReference>
<reference evidence="6" key="2">
    <citation type="submission" date="2023-01" db="EMBL/GenBank/DDBJ databases">
        <authorList>
            <person name="Sun Q."/>
            <person name="Evtushenko L."/>
        </authorList>
    </citation>
    <scope>NUCLEOTIDE SEQUENCE</scope>
    <source>
        <strain evidence="6">VKM B-2935</strain>
    </source>
</reference>
<dbReference type="InterPro" id="IPR029787">
    <property type="entry name" value="Nucleotide_cyclase"/>
</dbReference>
<dbReference type="AlphaFoldDB" id="A0A9W6K4W9"/>
<dbReference type="GO" id="GO:0043709">
    <property type="term" value="P:cell adhesion involved in single-species biofilm formation"/>
    <property type="evidence" value="ECO:0007669"/>
    <property type="project" value="TreeGrafter"/>
</dbReference>
<dbReference type="GO" id="GO:0052621">
    <property type="term" value="F:diguanylate cyclase activity"/>
    <property type="evidence" value="ECO:0007669"/>
    <property type="project" value="UniProtKB-EC"/>
</dbReference>
<dbReference type="GO" id="GO:1902201">
    <property type="term" value="P:negative regulation of bacterial-type flagellum-dependent cell motility"/>
    <property type="evidence" value="ECO:0007669"/>
    <property type="project" value="TreeGrafter"/>
</dbReference>
<dbReference type="InterPro" id="IPR050469">
    <property type="entry name" value="Diguanylate_Cyclase"/>
</dbReference>
<dbReference type="FunFam" id="3.30.70.270:FF:000001">
    <property type="entry name" value="Diguanylate cyclase domain protein"/>
    <property type="match status" value="1"/>
</dbReference>
<dbReference type="Gene3D" id="3.30.70.270">
    <property type="match status" value="1"/>
</dbReference>
<name>A0A9W6K4W9_9PSED</name>
<evidence type="ECO:0000259" key="5">
    <source>
        <dbReference type="PROSITE" id="PS50887"/>
    </source>
</evidence>
<keyword evidence="7" id="KW-1185">Reference proteome</keyword>
<dbReference type="InterPro" id="IPR043128">
    <property type="entry name" value="Rev_trsase/Diguanyl_cyclase"/>
</dbReference>